<sequence length="376" mass="43340">MARCATLLSLIGATCSSTENVEFATRARSPSWDNPVLHSLFCVTLLTQRQYERDLLALQQAMNIGLFKCDEFQIWSNVSAGILFPGKKEEEASIRISLLNRSLDTTRGGAGGQVAANTRIFQELWRRIFQEKRFLRHQWTIKLDVDAVFMPDRLRAMFRERCPGRFDCRSVFFRQNYTYLPPWTLVKYINSNLLNDVAAMFGPLEVMHREALIFLCGADLCGRDRFIGARGIASRSEGLRRCAWEMDHRQYYSQSVKQVKNFWGDDSDPSINVEDVFLDRCLQRLNAWPLVENRLLYDPQFGSYPPEDCALGFVAYHPFKDVLGHQTCLLHATAHARNVSSDQPFHEELHLLVMRRATEAPLDSEQNILRAVLLFY</sequence>
<evidence type="ECO:0000313" key="2">
    <source>
        <dbReference type="EMBL" id="CAE8635654.1"/>
    </source>
</evidence>
<feature type="chain" id="PRO_5036222048" description="Hexosyltransferase" evidence="1">
    <location>
        <begin position="17"/>
        <end position="376"/>
    </location>
</feature>
<keyword evidence="4" id="KW-1185">Reference proteome</keyword>
<reference evidence="2" key="1">
    <citation type="submission" date="2021-02" db="EMBL/GenBank/DDBJ databases">
        <authorList>
            <person name="Dougan E. K."/>
            <person name="Rhodes N."/>
            <person name="Thang M."/>
            <person name="Chan C."/>
        </authorList>
    </citation>
    <scope>NUCLEOTIDE SEQUENCE</scope>
</reference>
<feature type="signal peptide" evidence="1">
    <location>
        <begin position="1"/>
        <end position="16"/>
    </location>
</feature>
<protein>
    <recommendedName>
        <fullName evidence="5">Hexosyltransferase</fullName>
    </recommendedName>
</protein>
<dbReference type="AlphaFoldDB" id="A0A813HDP8"/>
<dbReference type="EMBL" id="CAJNNW010001613">
    <property type="protein sequence ID" value="CAE8639877.1"/>
    <property type="molecule type" value="Genomic_DNA"/>
</dbReference>
<evidence type="ECO:0000256" key="1">
    <source>
        <dbReference type="SAM" id="SignalP"/>
    </source>
</evidence>
<dbReference type="EMBL" id="CAJNNV010031330">
    <property type="protein sequence ID" value="CAE8635654.1"/>
    <property type="molecule type" value="Genomic_DNA"/>
</dbReference>
<dbReference type="OrthoDB" id="414086at2759"/>
<gene>
    <name evidence="2" type="ORF">PGLA1383_LOCUS51245</name>
    <name evidence="3" type="ORF">PGLA2088_LOCUS2010</name>
</gene>
<dbReference type="Proteomes" id="UP000654075">
    <property type="component" value="Unassembled WGS sequence"/>
</dbReference>
<comment type="caution">
    <text evidence="2">The sequence shown here is derived from an EMBL/GenBank/DDBJ whole genome shotgun (WGS) entry which is preliminary data.</text>
</comment>
<name>A0A813HDP8_POLGL</name>
<evidence type="ECO:0000313" key="4">
    <source>
        <dbReference type="Proteomes" id="UP000654075"/>
    </source>
</evidence>
<accession>A0A813HDP8</accession>
<organism evidence="2 4">
    <name type="scientific">Polarella glacialis</name>
    <name type="common">Dinoflagellate</name>
    <dbReference type="NCBI Taxonomy" id="89957"/>
    <lineage>
        <taxon>Eukaryota</taxon>
        <taxon>Sar</taxon>
        <taxon>Alveolata</taxon>
        <taxon>Dinophyceae</taxon>
        <taxon>Suessiales</taxon>
        <taxon>Suessiaceae</taxon>
        <taxon>Polarella</taxon>
    </lineage>
</organism>
<dbReference type="Proteomes" id="UP000626109">
    <property type="component" value="Unassembled WGS sequence"/>
</dbReference>
<evidence type="ECO:0008006" key="5">
    <source>
        <dbReference type="Google" id="ProtNLM"/>
    </source>
</evidence>
<evidence type="ECO:0000313" key="3">
    <source>
        <dbReference type="EMBL" id="CAE8639877.1"/>
    </source>
</evidence>
<keyword evidence="1" id="KW-0732">Signal</keyword>
<proteinExistence type="predicted"/>